<dbReference type="Pfam" id="PF02253">
    <property type="entry name" value="PLA1"/>
    <property type="match status" value="1"/>
</dbReference>
<comment type="similarity">
    <text evidence="4">Belongs to the phospholipase A1 family.</text>
</comment>
<name>A7H0M0_CAMC5</name>
<dbReference type="EC" id="3.1.1.32" evidence="6"/>
<dbReference type="GO" id="GO:0046872">
    <property type="term" value="F:metal ion binding"/>
    <property type="evidence" value="ECO:0007669"/>
    <property type="project" value="UniProtKB-KW"/>
</dbReference>
<gene>
    <name evidence="23" type="primary">pldA</name>
    <name evidence="23" type="ORF">CCV52592_0610</name>
</gene>
<reference evidence="23" key="1">
    <citation type="submission" date="2016-07" db="EMBL/GenBank/DDBJ databases">
        <title>Comparative genomics of the Campylobacter concisus group.</title>
        <authorList>
            <person name="Miller W.G."/>
            <person name="Yee E."/>
            <person name="Chapman M.H."/>
            <person name="Huynh S."/>
            <person name="Bono J.L."/>
            <person name="On S.L.W."/>
            <person name="StLeger J."/>
            <person name="Foster G."/>
            <person name="Parker C.T."/>
        </authorList>
    </citation>
    <scope>NUCLEOTIDE SEQUENCE</scope>
    <source>
        <strain evidence="23">525.92</strain>
    </source>
</reference>
<feature type="transmembrane region" description="Helical" evidence="22">
    <location>
        <begin position="12"/>
        <end position="31"/>
    </location>
</feature>
<dbReference type="CDD" id="cd00541">
    <property type="entry name" value="OMPLA"/>
    <property type="match status" value="1"/>
</dbReference>
<evidence type="ECO:0000256" key="19">
    <source>
        <dbReference type="PIRSR" id="PIRSR603187-1"/>
    </source>
</evidence>
<comment type="subcellular location">
    <subcellularLocation>
        <location evidence="3">Cell outer membrane</location>
        <topology evidence="3">Multi-pass membrane protein</topology>
    </subcellularLocation>
</comment>
<dbReference type="Proteomes" id="UP000006380">
    <property type="component" value="Chromosome"/>
</dbReference>
<evidence type="ECO:0000256" key="6">
    <source>
        <dbReference type="ARBA" id="ARBA00013179"/>
    </source>
</evidence>
<feature type="binding site" description="in dimeric form" evidence="20">
    <location>
        <position position="213"/>
    </location>
    <ligand>
        <name>Ca(2+)</name>
        <dbReference type="ChEBI" id="CHEBI:29108"/>
        <label>1</label>
    </ligand>
</feature>
<keyword evidence="11" id="KW-0732">Signal</keyword>
<dbReference type="GO" id="GO:0009279">
    <property type="term" value="C:cell outer membrane"/>
    <property type="evidence" value="ECO:0007669"/>
    <property type="project" value="UniProtKB-SubCell"/>
</dbReference>
<dbReference type="InterPro" id="IPR003187">
    <property type="entry name" value="PLipase_A1"/>
</dbReference>
<feature type="binding site" description="in dimeric form" evidence="20">
    <location>
        <position position="172"/>
    </location>
    <ligand>
        <name>Ca(2+)</name>
        <dbReference type="ChEBI" id="CHEBI:29108"/>
        <label>2</label>
    </ligand>
</feature>
<sequence length="337" mass="38323">MKNINKNNAIKTAIFVVFFSLDLFGGASELFKKAQQLESAGDTAGAMKFYKEAAKAAMEQNDAALTQNLENEISQGSPIQANYPVKPEPSSNKSESNLEKVASDPLGIKLYHFNYLLPATYAKNVPNDGRKRFETKFQFSVQKPLFYDVWGLKESIGIAYSQTSWWQTDKISAPFRETNYRPEIFIDFDTKDSLKAAHISNVRGGILHESNGRDGENSRSWNRLYLQAKFDFANLSLTPRIWTVIDDKSDNKNIENYAGRADINIAFTYKEQIFNLMVRNNLQFDKTNRGAAEFSWLFPILSSGLYGYLQYFNGYDESLIDYNSHTNKIGIGFTLLK</sequence>
<dbReference type="RefSeq" id="WP_011992760.1">
    <property type="nucleotide sequence ID" value="NC_009715.2"/>
</dbReference>
<feature type="active site" description="Nucleophile" evidence="19">
    <location>
        <position position="210"/>
    </location>
</feature>
<evidence type="ECO:0000256" key="9">
    <source>
        <dbReference type="ARBA" id="ARBA00022692"/>
    </source>
</evidence>
<evidence type="ECO:0000256" key="21">
    <source>
        <dbReference type="SAM" id="MobiDB-lite"/>
    </source>
</evidence>
<accession>A7H0M0</accession>
<keyword evidence="15" id="KW-0443">Lipid metabolism</keyword>
<dbReference type="AlphaFoldDB" id="A7H0M0"/>
<dbReference type="GO" id="GO:0016042">
    <property type="term" value="P:lipid catabolic process"/>
    <property type="evidence" value="ECO:0007669"/>
    <property type="project" value="UniProtKB-KW"/>
</dbReference>
<comment type="catalytic activity">
    <reaction evidence="2">
        <text>a 1,2-diacyl-sn-glycero-3-phosphocholine + H2O = a 1-acyl-sn-glycero-3-phosphocholine + a fatty acid + H(+)</text>
        <dbReference type="Rhea" id="RHEA:15801"/>
        <dbReference type="ChEBI" id="CHEBI:15377"/>
        <dbReference type="ChEBI" id="CHEBI:15378"/>
        <dbReference type="ChEBI" id="CHEBI:28868"/>
        <dbReference type="ChEBI" id="CHEBI:57643"/>
        <dbReference type="ChEBI" id="CHEBI:58168"/>
        <dbReference type="EC" id="3.1.1.4"/>
    </reaction>
</comment>
<dbReference type="PRINTS" id="PR01486">
    <property type="entry name" value="PHPHLIPASEA1"/>
</dbReference>
<evidence type="ECO:0000256" key="17">
    <source>
        <dbReference type="ARBA" id="ARBA00023237"/>
    </source>
</evidence>
<evidence type="ECO:0000256" key="22">
    <source>
        <dbReference type="SAM" id="Phobius"/>
    </source>
</evidence>
<protein>
    <recommendedName>
        <fullName evidence="18">Phosphatidylcholine 1-acylhydrolase</fullName>
        <ecNumber evidence="6">3.1.1.32</ecNumber>
        <ecNumber evidence="7">3.1.1.4</ecNumber>
    </recommendedName>
</protein>
<evidence type="ECO:0000313" key="23">
    <source>
        <dbReference type="EMBL" id="EAU01382.1"/>
    </source>
</evidence>
<keyword evidence="24" id="KW-1185">Reference proteome</keyword>
<evidence type="ECO:0000256" key="10">
    <source>
        <dbReference type="ARBA" id="ARBA00022723"/>
    </source>
</evidence>
<evidence type="ECO:0000256" key="13">
    <source>
        <dbReference type="ARBA" id="ARBA00022837"/>
    </source>
</evidence>
<dbReference type="Gene3D" id="2.40.230.10">
    <property type="entry name" value="Phospholipase A1"/>
    <property type="match status" value="1"/>
</dbReference>
<keyword evidence="8" id="KW-1134">Transmembrane beta strand</keyword>
<evidence type="ECO:0000256" key="3">
    <source>
        <dbReference type="ARBA" id="ARBA00004571"/>
    </source>
</evidence>
<dbReference type="SUPFAM" id="SSF56931">
    <property type="entry name" value="Outer membrane phospholipase A (OMPLA)"/>
    <property type="match status" value="1"/>
</dbReference>
<evidence type="ECO:0000256" key="1">
    <source>
        <dbReference type="ARBA" id="ARBA00000111"/>
    </source>
</evidence>
<evidence type="ECO:0000313" key="24">
    <source>
        <dbReference type="Proteomes" id="UP000006380"/>
    </source>
</evidence>
<evidence type="ECO:0000256" key="4">
    <source>
        <dbReference type="ARBA" id="ARBA00010525"/>
    </source>
</evidence>
<evidence type="ECO:0000256" key="7">
    <source>
        <dbReference type="ARBA" id="ARBA00013278"/>
    </source>
</evidence>
<dbReference type="KEGG" id="ccv:CCV52592_0610"/>
<evidence type="ECO:0000256" key="8">
    <source>
        <dbReference type="ARBA" id="ARBA00022452"/>
    </source>
</evidence>
<evidence type="ECO:0000256" key="12">
    <source>
        <dbReference type="ARBA" id="ARBA00022801"/>
    </source>
</evidence>
<dbReference type="InterPro" id="IPR036541">
    <property type="entry name" value="PLipase_A1_sf"/>
</dbReference>
<keyword evidence="14" id="KW-0442">Lipid degradation</keyword>
<evidence type="ECO:0000256" key="15">
    <source>
        <dbReference type="ARBA" id="ARBA00023098"/>
    </source>
</evidence>
<proteinExistence type="inferred from homology"/>
<dbReference type="PANTHER" id="PTHR40457:SF1">
    <property type="entry name" value="PHOSPHOLIPASE A1"/>
    <property type="match status" value="1"/>
</dbReference>
<keyword evidence="12 23" id="KW-0378">Hydrolase</keyword>
<dbReference type="EC" id="3.1.1.4" evidence="7"/>
<keyword evidence="22" id="KW-1133">Transmembrane helix</keyword>
<organism evidence="23 24">
    <name type="scientific">Campylobacter curvus (strain 525.92)</name>
    <dbReference type="NCBI Taxonomy" id="360105"/>
    <lineage>
        <taxon>Bacteria</taxon>
        <taxon>Pseudomonadati</taxon>
        <taxon>Campylobacterota</taxon>
        <taxon>Epsilonproteobacteria</taxon>
        <taxon>Campylobacterales</taxon>
        <taxon>Campylobacteraceae</taxon>
        <taxon>Campylobacter</taxon>
    </lineage>
</organism>
<dbReference type="EMBL" id="CP000767">
    <property type="protein sequence ID" value="EAU01382.1"/>
    <property type="molecule type" value="Genomic_DNA"/>
</dbReference>
<dbReference type="HOGENOM" id="CLU_045813_2_0_7"/>
<comment type="catalytic activity">
    <reaction evidence="1">
        <text>a 1,2-diacyl-sn-glycero-3-phosphocholine + H2O = a 2-acyl-sn-glycero-3-phosphocholine + a fatty acid + H(+)</text>
        <dbReference type="Rhea" id="RHEA:18689"/>
        <dbReference type="ChEBI" id="CHEBI:15377"/>
        <dbReference type="ChEBI" id="CHEBI:15378"/>
        <dbReference type="ChEBI" id="CHEBI:28868"/>
        <dbReference type="ChEBI" id="CHEBI:57643"/>
        <dbReference type="ChEBI" id="CHEBI:57875"/>
        <dbReference type="EC" id="3.1.1.32"/>
    </reaction>
</comment>
<dbReference type="STRING" id="360105.CCV52592_0610"/>
<feature type="active site" description="Proton acceptor" evidence="19">
    <location>
        <position position="208"/>
    </location>
</feature>
<evidence type="ECO:0000256" key="2">
    <source>
        <dbReference type="ARBA" id="ARBA00001604"/>
    </source>
</evidence>
<dbReference type="GO" id="GO:0004623">
    <property type="term" value="F:phospholipase A2 activity"/>
    <property type="evidence" value="ECO:0007669"/>
    <property type="project" value="UniProtKB-EC"/>
</dbReference>
<feature type="region of interest" description="Disordered" evidence="21">
    <location>
        <begin position="76"/>
        <end position="98"/>
    </location>
</feature>
<evidence type="ECO:0000256" key="11">
    <source>
        <dbReference type="ARBA" id="ARBA00022729"/>
    </source>
</evidence>
<feature type="binding site" description="in dimeric form" evidence="20">
    <location>
        <position position="250"/>
    </location>
    <ligand>
        <name>Ca(2+)</name>
        <dbReference type="ChEBI" id="CHEBI:29108"/>
        <label>1</label>
    </ligand>
</feature>
<evidence type="ECO:0000256" key="18">
    <source>
        <dbReference type="ARBA" id="ARBA00032375"/>
    </source>
</evidence>
<dbReference type="GO" id="GO:0008970">
    <property type="term" value="F:phospholipase A1 activity"/>
    <property type="evidence" value="ECO:0007669"/>
    <property type="project" value="UniProtKB-EC"/>
</dbReference>
<dbReference type="PANTHER" id="PTHR40457">
    <property type="entry name" value="PHOSPHOLIPASE A1"/>
    <property type="match status" value="1"/>
</dbReference>
<keyword evidence="16 22" id="KW-0472">Membrane</keyword>
<evidence type="ECO:0000256" key="16">
    <source>
        <dbReference type="ARBA" id="ARBA00023136"/>
    </source>
</evidence>
<keyword evidence="10 20" id="KW-0479">Metal-binding</keyword>
<comment type="cofactor">
    <cofactor evidence="20">
        <name>Ca(2+)</name>
        <dbReference type="ChEBI" id="CHEBI:29108"/>
    </cofactor>
    <text evidence="20">Binds 1 Ca(2+) ion per monomer.</text>
</comment>
<keyword evidence="9 22" id="KW-0812">Transmembrane</keyword>
<dbReference type="OrthoDB" id="188433at2"/>
<comment type="subunit">
    <text evidence="5">Homodimer; dimerization is reversible, and the dimeric form is the active one.</text>
</comment>
<evidence type="ECO:0000256" key="20">
    <source>
        <dbReference type="PIRSR" id="PIRSR603187-2"/>
    </source>
</evidence>
<keyword evidence="13 20" id="KW-0106">Calcium</keyword>
<evidence type="ECO:0000256" key="14">
    <source>
        <dbReference type="ARBA" id="ARBA00022963"/>
    </source>
</evidence>
<feature type="binding site" description="in dimeric form" evidence="20">
    <location>
        <position position="218"/>
    </location>
    <ligand>
        <name>Ca(2+)</name>
        <dbReference type="ChEBI" id="CHEBI:29108"/>
        <label>1</label>
    </ligand>
</feature>
<evidence type="ECO:0000256" key="5">
    <source>
        <dbReference type="ARBA" id="ARBA00011702"/>
    </source>
</evidence>
<keyword evidence="17" id="KW-0998">Cell outer membrane</keyword>